<dbReference type="GO" id="GO:0008270">
    <property type="term" value="F:zinc ion binding"/>
    <property type="evidence" value="ECO:0007669"/>
    <property type="project" value="UniProtKB-KW"/>
</dbReference>
<feature type="compositionally biased region" description="Basic residues" evidence="5">
    <location>
        <begin position="180"/>
        <end position="193"/>
    </location>
</feature>
<dbReference type="InterPro" id="IPR001878">
    <property type="entry name" value="Znf_CCHC"/>
</dbReference>
<dbReference type="GO" id="GO:0003676">
    <property type="term" value="F:nucleic acid binding"/>
    <property type="evidence" value="ECO:0007669"/>
    <property type="project" value="InterPro"/>
</dbReference>
<dbReference type="InterPro" id="IPR006564">
    <property type="entry name" value="Znf_PMZ"/>
</dbReference>
<dbReference type="InterPro" id="IPR007527">
    <property type="entry name" value="Znf_SWIM"/>
</dbReference>
<evidence type="ECO:0000313" key="8">
    <source>
        <dbReference type="EMBL" id="PQM41516.1"/>
    </source>
</evidence>
<feature type="region of interest" description="Disordered" evidence="5">
    <location>
        <begin position="102"/>
        <end position="128"/>
    </location>
</feature>
<protein>
    <recommendedName>
        <fullName evidence="10">SWIM-type domain-containing protein</fullName>
    </recommendedName>
</protein>
<feature type="domain" description="SWIM-type" evidence="7">
    <location>
        <begin position="39"/>
        <end position="71"/>
    </location>
</feature>
<evidence type="ECO:0000259" key="7">
    <source>
        <dbReference type="PROSITE" id="PS50966"/>
    </source>
</evidence>
<keyword evidence="1" id="KW-0479">Metal-binding</keyword>
<reference evidence="8 9" key="1">
    <citation type="submission" date="2018-02" db="EMBL/GenBank/DDBJ databases">
        <title>Draft genome of wild Prunus yedoensis var. nudiflora.</title>
        <authorList>
            <person name="Baek S."/>
            <person name="Kim J.-H."/>
            <person name="Choi K."/>
            <person name="Kim G.-B."/>
            <person name="Cho A."/>
            <person name="Jang H."/>
            <person name="Shin C.-H."/>
            <person name="Yu H.-J."/>
            <person name="Mun J.-H."/>
        </authorList>
    </citation>
    <scope>NUCLEOTIDE SEQUENCE [LARGE SCALE GENOMIC DNA]</scope>
    <source>
        <strain evidence="9">cv. Jeju island</strain>
        <tissue evidence="8">Leaf</tissue>
    </source>
</reference>
<evidence type="ECO:0000259" key="6">
    <source>
        <dbReference type="PROSITE" id="PS50158"/>
    </source>
</evidence>
<evidence type="ECO:0000256" key="2">
    <source>
        <dbReference type="ARBA" id="ARBA00022771"/>
    </source>
</evidence>
<gene>
    <name evidence="8" type="ORF">Pyn_01377</name>
</gene>
<evidence type="ECO:0000256" key="3">
    <source>
        <dbReference type="ARBA" id="ARBA00022833"/>
    </source>
</evidence>
<keyword evidence="2 4" id="KW-0863">Zinc-finger</keyword>
<dbReference type="Pfam" id="PF04434">
    <property type="entry name" value="SWIM"/>
    <property type="match status" value="1"/>
</dbReference>
<dbReference type="PANTHER" id="PTHR31973:SF199">
    <property type="entry name" value="SWIM-TYPE DOMAIN-CONTAINING PROTEIN"/>
    <property type="match status" value="1"/>
</dbReference>
<feature type="compositionally biased region" description="Polar residues" evidence="5">
    <location>
        <begin position="194"/>
        <end position="203"/>
    </location>
</feature>
<feature type="region of interest" description="Disordered" evidence="5">
    <location>
        <begin position="148"/>
        <end position="203"/>
    </location>
</feature>
<dbReference type="SMART" id="SM00575">
    <property type="entry name" value="ZnF_PMZ"/>
    <property type="match status" value="1"/>
</dbReference>
<evidence type="ECO:0008006" key="10">
    <source>
        <dbReference type="Google" id="ProtNLM"/>
    </source>
</evidence>
<evidence type="ECO:0000256" key="4">
    <source>
        <dbReference type="PROSITE-ProRule" id="PRU00047"/>
    </source>
</evidence>
<evidence type="ECO:0000313" key="9">
    <source>
        <dbReference type="Proteomes" id="UP000250321"/>
    </source>
</evidence>
<organism evidence="8 9">
    <name type="scientific">Prunus yedoensis var. nudiflora</name>
    <dbReference type="NCBI Taxonomy" id="2094558"/>
    <lineage>
        <taxon>Eukaryota</taxon>
        <taxon>Viridiplantae</taxon>
        <taxon>Streptophyta</taxon>
        <taxon>Embryophyta</taxon>
        <taxon>Tracheophyta</taxon>
        <taxon>Spermatophyta</taxon>
        <taxon>Magnoliopsida</taxon>
        <taxon>eudicotyledons</taxon>
        <taxon>Gunneridae</taxon>
        <taxon>Pentapetalae</taxon>
        <taxon>rosids</taxon>
        <taxon>fabids</taxon>
        <taxon>Rosales</taxon>
        <taxon>Rosaceae</taxon>
        <taxon>Amygdaloideae</taxon>
        <taxon>Amygdaleae</taxon>
        <taxon>Prunus</taxon>
    </lineage>
</organism>
<dbReference type="AlphaFoldDB" id="A0A314UXF0"/>
<comment type="caution">
    <text evidence="8">The sequence shown here is derived from an EMBL/GenBank/DDBJ whole genome shotgun (WGS) entry which is preliminary data.</text>
</comment>
<sequence>MGPRIEKIVAKNKVESGYCIPILSGDMKYQVTNMEGGQYVVDLGTRSCSCMRWDLCGIPCSHAIARISRRRQDPFDYVNEYYKKAAYLKSYNPIISPMPSIDQWQRHDPNPLLPPLYKKQGEPPAATSGNRLRKWVYDKFKCSKCGKDGHNKKTCGTSSTNAATKQPQIGRKDPKDKPVRQRKQKLKVARGGHNKTTTAQSHTSVPTDLLKIDVFDVVHWFLSTDVVQWFFEDSVFE</sequence>
<dbReference type="PROSITE" id="PS50158">
    <property type="entry name" value="ZF_CCHC"/>
    <property type="match status" value="1"/>
</dbReference>
<dbReference type="Proteomes" id="UP000250321">
    <property type="component" value="Unassembled WGS sequence"/>
</dbReference>
<keyword evidence="3" id="KW-0862">Zinc</keyword>
<feature type="compositionally biased region" description="Basic and acidic residues" evidence="5">
    <location>
        <begin position="170"/>
        <end position="179"/>
    </location>
</feature>
<evidence type="ECO:0000256" key="5">
    <source>
        <dbReference type="SAM" id="MobiDB-lite"/>
    </source>
</evidence>
<dbReference type="EMBL" id="PJQY01002954">
    <property type="protein sequence ID" value="PQM41516.1"/>
    <property type="molecule type" value="Genomic_DNA"/>
</dbReference>
<feature type="domain" description="CCHC-type" evidence="6">
    <location>
        <begin position="141"/>
        <end position="155"/>
    </location>
</feature>
<evidence type="ECO:0000256" key="1">
    <source>
        <dbReference type="ARBA" id="ARBA00022723"/>
    </source>
</evidence>
<feature type="compositionally biased region" description="Polar residues" evidence="5">
    <location>
        <begin position="154"/>
        <end position="167"/>
    </location>
</feature>
<dbReference type="OrthoDB" id="1166147at2759"/>
<proteinExistence type="predicted"/>
<keyword evidence="9" id="KW-1185">Reference proteome</keyword>
<name>A0A314UXF0_PRUYE</name>
<dbReference type="PROSITE" id="PS50966">
    <property type="entry name" value="ZF_SWIM"/>
    <property type="match status" value="1"/>
</dbReference>
<dbReference type="PANTHER" id="PTHR31973">
    <property type="entry name" value="POLYPROTEIN, PUTATIVE-RELATED"/>
    <property type="match status" value="1"/>
</dbReference>
<dbReference type="STRING" id="2094558.A0A314UXF0"/>
<accession>A0A314UXF0</accession>